<dbReference type="InterPro" id="IPR018392">
    <property type="entry name" value="LysM"/>
</dbReference>
<accession>A0A8T4HB51</accession>
<protein>
    <submittedName>
        <fullName evidence="4">LysM peptidoglycan-binding domain-containing protein</fullName>
    </submittedName>
</protein>
<comment type="caution">
    <text evidence="4">The sequence shown here is derived from an EMBL/GenBank/DDBJ whole genome shotgun (WGS) entry which is preliminary data.</text>
</comment>
<dbReference type="InterPro" id="IPR008258">
    <property type="entry name" value="Transglycosylase_SLT_dom_1"/>
</dbReference>
<dbReference type="SUPFAM" id="SSF53955">
    <property type="entry name" value="Lysozyme-like"/>
    <property type="match status" value="1"/>
</dbReference>
<evidence type="ECO:0000313" key="4">
    <source>
        <dbReference type="EMBL" id="MBP3942578.1"/>
    </source>
</evidence>
<evidence type="ECO:0000313" key="5">
    <source>
        <dbReference type="Proteomes" id="UP000679691"/>
    </source>
</evidence>
<dbReference type="PROSITE" id="PS51782">
    <property type="entry name" value="LYSM"/>
    <property type="match status" value="2"/>
</dbReference>
<dbReference type="EMBL" id="JAGKSB010000003">
    <property type="protein sequence ID" value="MBP3942578.1"/>
    <property type="molecule type" value="Genomic_DNA"/>
</dbReference>
<name>A0A8T4HB51_9SPHI</name>
<dbReference type="InterPro" id="IPR023346">
    <property type="entry name" value="Lysozyme-like_dom_sf"/>
</dbReference>
<dbReference type="Proteomes" id="UP000679691">
    <property type="component" value="Unassembled WGS sequence"/>
</dbReference>
<dbReference type="PANTHER" id="PTHR37423:SF2">
    <property type="entry name" value="MEMBRANE-BOUND LYTIC MUREIN TRANSGLYCOSYLASE C"/>
    <property type="match status" value="1"/>
</dbReference>
<feature type="chain" id="PRO_5035750298" evidence="2">
    <location>
        <begin position="23"/>
        <end position="487"/>
    </location>
</feature>
<dbReference type="Pfam" id="PF01464">
    <property type="entry name" value="SLT"/>
    <property type="match status" value="1"/>
</dbReference>
<keyword evidence="5" id="KW-1185">Reference proteome</keyword>
<feature type="domain" description="LysM" evidence="3">
    <location>
        <begin position="375"/>
        <end position="418"/>
    </location>
</feature>
<dbReference type="SUPFAM" id="SSF54106">
    <property type="entry name" value="LysM domain"/>
    <property type="match status" value="2"/>
</dbReference>
<dbReference type="InterPro" id="IPR036779">
    <property type="entry name" value="LysM_dom_sf"/>
</dbReference>
<feature type="domain" description="LysM" evidence="3">
    <location>
        <begin position="440"/>
        <end position="484"/>
    </location>
</feature>
<comment type="similarity">
    <text evidence="1">Belongs to the transglycosylase Slt family.</text>
</comment>
<organism evidence="4 5">
    <name type="scientific">Rhinopithecimicrobium faecis</name>
    <dbReference type="NCBI Taxonomy" id="2820698"/>
    <lineage>
        <taxon>Bacteria</taxon>
        <taxon>Pseudomonadati</taxon>
        <taxon>Bacteroidota</taxon>
        <taxon>Sphingobacteriia</taxon>
        <taxon>Sphingobacteriales</taxon>
        <taxon>Sphingobacteriaceae</taxon>
        <taxon>Rhinopithecimicrobium</taxon>
    </lineage>
</organism>
<evidence type="ECO:0000259" key="3">
    <source>
        <dbReference type="PROSITE" id="PS51782"/>
    </source>
</evidence>
<reference evidence="4" key="1">
    <citation type="submission" date="2021-03" db="EMBL/GenBank/DDBJ databases">
        <authorList>
            <person name="Lu T."/>
            <person name="Wang Q."/>
            <person name="Han X."/>
        </authorList>
    </citation>
    <scope>NUCLEOTIDE SEQUENCE</scope>
    <source>
        <strain evidence="4">WQ 2009</strain>
    </source>
</reference>
<dbReference type="RefSeq" id="WP_353546062.1">
    <property type="nucleotide sequence ID" value="NZ_JAGKSB010000003.1"/>
</dbReference>
<evidence type="ECO:0000256" key="1">
    <source>
        <dbReference type="ARBA" id="ARBA00007734"/>
    </source>
</evidence>
<dbReference type="AlphaFoldDB" id="A0A8T4HB51"/>
<sequence length="487" mass="54544">MNYKNMSFLALSTIFGFLTVQAQDDNIRAINDSTQSTILHSTEKQIQSIFQQLDSIKFVYAGEKNVDDVIFDIEDVHYVRRLNALQREIALNYNAHVRNYIDLYSTKRYQSHLTKMMGLSQYYFPIFEKALSDIGVPTELKYLAIVESALNPHAVSRVGATGPWQFMHGTAKGYDLTMNNYIDERKDPYASSYAAARYMKEAYTEFGDWLLAIASYNCGKGAVKRAIARCGKFNPNYWEVSPFLPRETRNYVPAFIAMNYMFGYAEMHQIKAPDQLPLNLFTETIMVDKFVALTELAKALDIPYERLKEHNPAYKRPVINGSTEAPKRLVIPIEGAFKTADLYAALQTSSTVDGKEVPAATDDVREARATRTSSSYHAVRKGETLDRIASANGVTVQDLKSWNSLSTATIRPGQRLLVKSAGVSPKLAQKTSTAKSSRYVMYTVRKGDTLSAIANAYKGATVRQIKADNGIRGTLLKPGTKLKINKG</sequence>
<dbReference type="Gene3D" id="1.10.530.10">
    <property type="match status" value="1"/>
</dbReference>
<dbReference type="Pfam" id="PF01476">
    <property type="entry name" value="LysM"/>
    <property type="match status" value="2"/>
</dbReference>
<dbReference type="SMART" id="SM00257">
    <property type="entry name" value="LysM"/>
    <property type="match status" value="2"/>
</dbReference>
<keyword evidence="2" id="KW-0732">Signal</keyword>
<dbReference type="CDD" id="cd00118">
    <property type="entry name" value="LysM"/>
    <property type="match status" value="2"/>
</dbReference>
<proteinExistence type="inferred from homology"/>
<feature type="signal peptide" evidence="2">
    <location>
        <begin position="1"/>
        <end position="22"/>
    </location>
</feature>
<gene>
    <name evidence="4" type="ORF">J5U18_03195</name>
</gene>
<dbReference type="PANTHER" id="PTHR37423">
    <property type="entry name" value="SOLUBLE LYTIC MUREIN TRANSGLYCOSYLASE-RELATED"/>
    <property type="match status" value="1"/>
</dbReference>
<dbReference type="CDD" id="cd16894">
    <property type="entry name" value="MltD-like"/>
    <property type="match status" value="1"/>
</dbReference>
<dbReference type="Gene3D" id="3.10.350.10">
    <property type="entry name" value="LysM domain"/>
    <property type="match status" value="2"/>
</dbReference>
<evidence type="ECO:0000256" key="2">
    <source>
        <dbReference type="SAM" id="SignalP"/>
    </source>
</evidence>